<gene>
    <name evidence="2" type="ORF">PC9H_008671</name>
</gene>
<dbReference type="EMBL" id="JACETU010000006">
    <property type="protein sequence ID" value="KAF7426303.1"/>
    <property type="molecule type" value="Genomic_DNA"/>
</dbReference>
<feature type="compositionally biased region" description="Basic and acidic residues" evidence="1">
    <location>
        <begin position="512"/>
        <end position="526"/>
    </location>
</feature>
<dbReference type="VEuPathDB" id="FungiDB:PC9H_008671"/>
<protein>
    <submittedName>
        <fullName evidence="2">Uncharacterized protein</fullName>
    </submittedName>
</protein>
<dbReference type="RefSeq" id="XP_036629607.1">
    <property type="nucleotide sequence ID" value="XM_036778179.1"/>
</dbReference>
<accession>A0A8H7DRU9</accession>
<feature type="region of interest" description="Disordered" evidence="1">
    <location>
        <begin position="156"/>
        <end position="571"/>
    </location>
</feature>
<evidence type="ECO:0000313" key="2">
    <source>
        <dbReference type="EMBL" id="KAF7426303.1"/>
    </source>
</evidence>
<feature type="compositionally biased region" description="Low complexity" evidence="1">
    <location>
        <begin position="946"/>
        <end position="959"/>
    </location>
</feature>
<feature type="compositionally biased region" description="Acidic residues" evidence="1">
    <location>
        <begin position="415"/>
        <end position="425"/>
    </location>
</feature>
<feature type="region of interest" description="Disordered" evidence="1">
    <location>
        <begin position="124"/>
        <end position="143"/>
    </location>
</feature>
<feature type="compositionally biased region" description="Acidic residues" evidence="1">
    <location>
        <begin position="501"/>
        <end position="511"/>
    </location>
</feature>
<feature type="region of interest" description="Disordered" evidence="1">
    <location>
        <begin position="635"/>
        <end position="767"/>
    </location>
</feature>
<reference evidence="2" key="1">
    <citation type="submission" date="2019-07" db="EMBL/GenBank/DDBJ databases">
        <authorList>
            <person name="Palmer J.M."/>
        </authorList>
    </citation>
    <scope>NUCLEOTIDE SEQUENCE</scope>
    <source>
        <strain evidence="2">PC9</strain>
    </source>
</reference>
<feature type="compositionally biased region" description="Basic and acidic residues" evidence="1">
    <location>
        <begin position="728"/>
        <end position="756"/>
    </location>
</feature>
<evidence type="ECO:0000256" key="1">
    <source>
        <dbReference type="SAM" id="MobiDB-lite"/>
    </source>
</evidence>
<feature type="compositionally biased region" description="Acidic residues" evidence="1">
    <location>
        <begin position="1"/>
        <end position="20"/>
    </location>
</feature>
<evidence type="ECO:0000313" key="3">
    <source>
        <dbReference type="Proteomes" id="UP000623687"/>
    </source>
</evidence>
<dbReference type="Proteomes" id="UP000623687">
    <property type="component" value="Unassembled WGS sequence"/>
</dbReference>
<feature type="region of interest" description="Disordered" evidence="1">
    <location>
        <begin position="845"/>
        <end position="865"/>
    </location>
</feature>
<name>A0A8H7DRU9_PLEOS</name>
<feature type="compositionally biased region" description="Acidic residues" evidence="1">
    <location>
        <begin position="325"/>
        <end position="339"/>
    </location>
</feature>
<feature type="compositionally biased region" description="Basic residues" evidence="1">
    <location>
        <begin position="1253"/>
        <end position="1266"/>
    </location>
</feature>
<feature type="compositionally biased region" description="Basic and acidic residues" evidence="1">
    <location>
        <begin position="370"/>
        <end position="380"/>
    </location>
</feature>
<feature type="region of interest" description="Disordered" evidence="1">
    <location>
        <begin position="945"/>
        <end position="1293"/>
    </location>
</feature>
<proteinExistence type="predicted"/>
<feature type="region of interest" description="Disordered" evidence="1">
    <location>
        <begin position="1"/>
        <end position="21"/>
    </location>
</feature>
<feature type="compositionally biased region" description="Basic and acidic residues" evidence="1">
    <location>
        <begin position="1239"/>
        <end position="1252"/>
    </location>
</feature>
<keyword evidence="3" id="KW-1185">Reference proteome</keyword>
<feature type="compositionally biased region" description="Basic and acidic residues" evidence="1">
    <location>
        <begin position="197"/>
        <end position="211"/>
    </location>
</feature>
<feature type="compositionally biased region" description="Basic and acidic residues" evidence="1">
    <location>
        <begin position="426"/>
        <end position="440"/>
    </location>
</feature>
<dbReference type="OrthoDB" id="2982359at2759"/>
<feature type="region of interest" description="Disordered" evidence="1">
    <location>
        <begin position="899"/>
        <end position="931"/>
    </location>
</feature>
<sequence length="1576" mass="173693">MSSGDEDQEVGSDMAVDDWDSGSLVPPSRFAPLLPHPALAPFNSHALHGDLIRNPAMNDRHTFVSANEAGSDVTAIGTPLALRDNQHVHHTFPEMSPTCLLAAVSTTPVAEGMTPRDDLVLSPNLLSRDEGVPPSSYLKSSTPDASDKFVLESQHIGHARNTSNGRVTKDPTPTRVTVVVGSASRKPYSIEGNDTAMVRDEWKEETSGRSSEEDDPTPGDCLVTYQTGWDGESNEGDHDSASVNDPINQEWRSDSGSDGAVDDSRKSWGSESVEGDHNPSSVNDPINQEWRSDSGSEGEEEVKVEQEMDQDDPLSTIAAVVAEDGWNEESDEGSSEEEDRMLGDGAADDSRKSWGSESVEGDNKPPSNHDPVHREWRDDSGSEGEEEVKVEQEMDQDDPMSSTASVAAGDRWNEESDEGSSEEEDRMLGDDAADDSRKSWGSESVEGDNKPPSNHDPVHREWRDDSGSEGEEEVKVEQEMDQDDPMSSTASVAAGDRWNEESDEGSSEEEDRMLGDDAADDSKKSWGSESVEGDHNPSSANDPINQEWRGDSGSEGEEEVKVEQVMDQDDPMSTIAAVVVVAEDGWNEEDRERIARQGDPVLGDGGVAEVEEGEQVGQDDPMSTIAAIIAEEDHDAVTTVEEAEQGTHEEQDPPMSSIASGSEGEEAVKVEKEMDQDDPMSSTASVAAGDRWNEEKNDEGSSEEEDRMLSDGAADDSKKSWGSESVEGDDKPPSNHDPVHGEWRDDSHGEDDKGDVGELVSPYYDHPARVNNSEIEWQAQSQAMPTIDMLMGYGQDNGLESFADDERDTVSEVGSLGFGVTKPLAIQAHSSISSSVRRRSQLYTNPQEQNDDMNNPPAPNFDRSPSRPILVEQSHARVLLWRNDVPPRIETSSVLGRDRSVGTIGNDGGGAIGHRYNNPEPTPSALNRASTPLFLNSPSECHSYQISTISTTRRNTSRIPSPWDHRSPEPSAHGPAGFQNARSPSPWDHRSPKPSAHGPAGFQNARSPSPWDHRSPKPSAHGPAGFQNARSPSPWDHRSPKPSAHGPAGFQNARSPSPWDHRSPEPSAHGPAGFQNARSPSPWDHRSPKPSAHGPAGFQNARSPSPWDHRSPKPSAHGPAGFQNARSPSPWDHRSPEPSAHGPAGFQNARSPSPWDHRSHPEPSLAPWGTSRAQSREHTSHSDQSPFDNGFDRGFWGHHPTPGSFSEDNAHATSMHGDTESDGGNEKPYPNNGKHPKRDKSQRPYPGEEERQKHGKHHRRRRKHCVHCAPPNTDDGMSDSDEASGPPQRTYNVRHLDPKGLVLKSEIRIHCDRTLMERSLKIATEDMIRSFTLKPYGPIRPTVANFAMDARPQKGITTAWNKRLIEVFVQDFMEQPQYTCKDPAKIEHHFKQHLYQLKQRAAKLPTPEAAKAKSRENRRRALRERRVKACRNYSRQDPTLHRFLDLLGRLPYYAMSGDETDADASTSIGIGKTIDGYSITNLPWRSSDPEVTHWFRTFDLLHLSTRYMMTGNPTPGEWPRVRLPSSRIEKHKAEPPLGLPENFYGSAFLQSLHPMERQRLKVQTSMDLSFSREIET</sequence>
<dbReference type="GeneID" id="59378489"/>
<comment type="caution">
    <text evidence="2">The sequence shown here is derived from an EMBL/GenBank/DDBJ whole genome shotgun (WGS) entry which is preliminary data.</text>
</comment>
<organism evidence="2 3">
    <name type="scientific">Pleurotus ostreatus</name>
    <name type="common">Oyster mushroom</name>
    <name type="synonym">White-rot fungus</name>
    <dbReference type="NCBI Taxonomy" id="5322"/>
    <lineage>
        <taxon>Eukaryota</taxon>
        <taxon>Fungi</taxon>
        <taxon>Dikarya</taxon>
        <taxon>Basidiomycota</taxon>
        <taxon>Agaricomycotina</taxon>
        <taxon>Agaricomycetes</taxon>
        <taxon>Agaricomycetidae</taxon>
        <taxon>Agaricales</taxon>
        <taxon>Pleurotineae</taxon>
        <taxon>Pleurotaceae</taxon>
        <taxon>Pleurotus</taxon>
    </lineage>
</organism>
<feature type="compositionally biased region" description="Basic and acidic residues" evidence="1">
    <location>
        <begin position="456"/>
        <end position="466"/>
    </location>
</feature>